<sequence length="158" mass="17313">MWRVHTTGPQPRTSRFMTRSLPAVGVGRNASSIGSSRAIAMLLLTLRGVRSRTSATDRGRYPAVRDRCRVSAAPTGRPAPCPRCRASGRHVERGVSLCNRFQAYRTCGIPKRDRGCVIGESVQQAGSKWRILAPEQHPCPKDRCSVLRVKVDATGETS</sequence>
<protein>
    <submittedName>
        <fullName evidence="1">Uncharacterized protein</fullName>
    </submittedName>
</protein>
<name>A0A6A6TKY6_9PLEO</name>
<evidence type="ECO:0000313" key="2">
    <source>
        <dbReference type="Proteomes" id="UP000799324"/>
    </source>
</evidence>
<reference evidence="1" key="1">
    <citation type="journal article" date="2020" name="Stud. Mycol.">
        <title>101 Dothideomycetes genomes: a test case for predicting lifestyles and emergence of pathogens.</title>
        <authorList>
            <person name="Haridas S."/>
            <person name="Albert R."/>
            <person name="Binder M."/>
            <person name="Bloem J."/>
            <person name="Labutti K."/>
            <person name="Salamov A."/>
            <person name="Andreopoulos B."/>
            <person name="Baker S."/>
            <person name="Barry K."/>
            <person name="Bills G."/>
            <person name="Bluhm B."/>
            <person name="Cannon C."/>
            <person name="Castanera R."/>
            <person name="Culley D."/>
            <person name="Daum C."/>
            <person name="Ezra D."/>
            <person name="Gonzalez J."/>
            <person name="Henrissat B."/>
            <person name="Kuo A."/>
            <person name="Liang C."/>
            <person name="Lipzen A."/>
            <person name="Lutzoni F."/>
            <person name="Magnuson J."/>
            <person name="Mondo S."/>
            <person name="Nolan M."/>
            <person name="Ohm R."/>
            <person name="Pangilinan J."/>
            <person name="Park H.-J."/>
            <person name="Ramirez L."/>
            <person name="Alfaro M."/>
            <person name="Sun H."/>
            <person name="Tritt A."/>
            <person name="Yoshinaga Y."/>
            <person name="Zwiers L.-H."/>
            <person name="Turgeon B."/>
            <person name="Goodwin S."/>
            <person name="Spatafora J."/>
            <person name="Crous P."/>
            <person name="Grigoriev I."/>
        </authorList>
    </citation>
    <scope>NUCLEOTIDE SEQUENCE</scope>
    <source>
        <strain evidence="1">CBS 122681</strain>
    </source>
</reference>
<organism evidence="1 2">
    <name type="scientific">Lophiostoma macrostomum CBS 122681</name>
    <dbReference type="NCBI Taxonomy" id="1314788"/>
    <lineage>
        <taxon>Eukaryota</taxon>
        <taxon>Fungi</taxon>
        <taxon>Dikarya</taxon>
        <taxon>Ascomycota</taxon>
        <taxon>Pezizomycotina</taxon>
        <taxon>Dothideomycetes</taxon>
        <taxon>Pleosporomycetidae</taxon>
        <taxon>Pleosporales</taxon>
        <taxon>Lophiostomataceae</taxon>
        <taxon>Lophiostoma</taxon>
    </lineage>
</organism>
<dbReference type="Proteomes" id="UP000799324">
    <property type="component" value="Unassembled WGS sequence"/>
</dbReference>
<evidence type="ECO:0000313" key="1">
    <source>
        <dbReference type="EMBL" id="KAF2660695.1"/>
    </source>
</evidence>
<gene>
    <name evidence="1" type="ORF">K491DRAFT_40744</name>
</gene>
<dbReference type="EMBL" id="MU004298">
    <property type="protein sequence ID" value="KAF2660695.1"/>
    <property type="molecule type" value="Genomic_DNA"/>
</dbReference>
<proteinExistence type="predicted"/>
<dbReference type="AlphaFoldDB" id="A0A6A6TKY6"/>
<keyword evidence="2" id="KW-1185">Reference proteome</keyword>
<accession>A0A6A6TKY6</accession>